<accession>A0ABN1B4M9</accession>
<reference evidence="3 4" key="1">
    <citation type="journal article" date="2019" name="Int. J. Syst. Evol. Microbiol.">
        <title>The Global Catalogue of Microorganisms (GCM) 10K type strain sequencing project: providing services to taxonomists for standard genome sequencing and annotation.</title>
        <authorList>
            <consortium name="The Broad Institute Genomics Platform"/>
            <consortium name="The Broad Institute Genome Sequencing Center for Infectious Disease"/>
            <person name="Wu L."/>
            <person name="Ma J."/>
        </authorList>
    </citation>
    <scope>NUCLEOTIDE SEQUENCE [LARGE SCALE GENOMIC DNA]</scope>
    <source>
        <strain evidence="3 4">JCM 12389</strain>
    </source>
</reference>
<dbReference type="Pfam" id="PF12679">
    <property type="entry name" value="ABC2_membrane_2"/>
    <property type="match status" value="1"/>
</dbReference>
<dbReference type="PANTHER" id="PTHR37305">
    <property type="entry name" value="INTEGRAL MEMBRANE PROTEIN-RELATED"/>
    <property type="match status" value="1"/>
</dbReference>
<evidence type="ECO:0000256" key="2">
    <source>
        <dbReference type="SAM" id="Phobius"/>
    </source>
</evidence>
<feature type="transmembrane region" description="Helical" evidence="2">
    <location>
        <begin position="227"/>
        <end position="246"/>
    </location>
</feature>
<sequence>MMKLFSLVYNENIKVFKRIRTWIMFGIMAFAVLLMAFLMHQGGQNQDWEQRAQDEIQRYEDQIEAINESMQQAENQENSEQAQQVMPNAEEEISSIQGQIDRLESHLEEGKNPYERNVWTFMSDSTGLIALISLFVVIVAADIVASEFSWGTIKMLMIRPFTRGEILLSKFTTVVLFQIIILALLLMTSWLIGGMYFGFAPLDYESITFTNSGQMEAETVSIEVLKIYGVEFIRLLVIASLAFMISTIMRSNTFAIGIGVFILLSGNIITGLLRQYEWGKYVLFPNLNLTQYIHNLSPPFEGMTLPFSIGVNAVYFVIFMGLTWYIFKKRDIAG</sequence>
<proteinExistence type="predicted"/>
<evidence type="ECO:0000313" key="4">
    <source>
        <dbReference type="Proteomes" id="UP001500880"/>
    </source>
</evidence>
<evidence type="ECO:0000313" key="3">
    <source>
        <dbReference type="EMBL" id="GAA0490097.1"/>
    </source>
</evidence>
<feature type="transmembrane region" description="Helical" evidence="2">
    <location>
        <begin position="305"/>
        <end position="327"/>
    </location>
</feature>
<keyword evidence="2" id="KW-1133">Transmembrane helix</keyword>
<name>A0ABN1B4M9_9BACI</name>
<feature type="coiled-coil region" evidence="1">
    <location>
        <begin position="49"/>
        <end position="106"/>
    </location>
</feature>
<keyword evidence="2" id="KW-0812">Transmembrane</keyword>
<feature type="transmembrane region" description="Helical" evidence="2">
    <location>
        <begin position="21"/>
        <end position="39"/>
    </location>
</feature>
<keyword evidence="4" id="KW-1185">Reference proteome</keyword>
<evidence type="ECO:0000256" key="1">
    <source>
        <dbReference type="SAM" id="Coils"/>
    </source>
</evidence>
<dbReference type="EMBL" id="BAAADO010000003">
    <property type="protein sequence ID" value="GAA0490097.1"/>
    <property type="molecule type" value="Genomic_DNA"/>
</dbReference>
<dbReference type="PANTHER" id="PTHR37305:SF1">
    <property type="entry name" value="MEMBRANE PROTEIN"/>
    <property type="match status" value="1"/>
</dbReference>
<dbReference type="Proteomes" id="UP001500880">
    <property type="component" value="Unassembled WGS sequence"/>
</dbReference>
<dbReference type="RefSeq" id="WP_343839389.1">
    <property type="nucleotide sequence ID" value="NZ_BAAADO010000003.1"/>
</dbReference>
<protein>
    <submittedName>
        <fullName evidence="3">ABC transporter permease</fullName>
    </submittedName>
</protein>
<organism evidence="3 4">
    <name type="scientific">Salinibacillus aidingensis</name>
    <dbReference type="NCBI Taxonomy" id="237684"/>
    <lineage>
        <taxon>Bacteria</taxon>
        <taxon>Bacillati</taxon>
        <taxon>Bacillota</taxon>
        <taxon>Bacilli</taxon>
        <taxon>Bacillales</taxon>
        <taxon>Bacillaceae</taxon>
        <taxon>Salinibacillus</taxon>
    </lineage>
</organism>
<gene>
    <name evidence="3" type="ORF">GCM10008986_15030</name>
</gene>
<feature type="transmembrane region" description="Helical" evidence="2">
    <location>
        <begin position="128"/>
        <end position="150"/>
    </location>
</feature>
<comment type="caution">
    <text evidence="3">The sequence shown here is derived from an EMBL/GenBank/DDBJ whole genome shotgun (WGS) entry which is preliminary data.</text>
</comment>
<feature type="transmembrane region" description="Helical" evidence="2">
    <location>
        <begin position="171"/>
        <end position="192"/>
    </location>
</feature>
<feature type="transmembrane region" description="Helical" evidence="2">
    <location>
        <begin position="253"/>
        <end position="273"/>
    </location>
</feature>
<keyword evidence="2" id="KW-0472">Membrane</keyword>
<keyword evidence="1" id="KW-0175">Coiled coil</keyword>